<organism evidence="10 11">
    <name type="scientific">Thermococcus celer Vu 13 = JCM 8558</name>
    <dbReference type="NCBI Taxonomy" id="1293037"/>
    <lineage>
        <taxon>Archaea</taxon>
        <taxon>Methanobacteriati</taxon>
        <taxon>Methanobacteriota</taxon>
        <taxon>Thermococci</taxon>
        <taxon>Thermococcales</taxon>
        <taxon>Thermococcaceae</taxon>
        <taxon>Thermococcus</taxon>
    </lineage>
</organism>
<dbReference type="PDBsum" id="6TMF"/>
<evidence type="ECO:0000256" key="5">
    <source>
        <dbReference type="ARBA" id="ARBA00022980"/>
    </source>
</evidence>
<dbReference type="Pfam" id="PF00411">
    <property type="entry name" value="Ribosomal_S11"/>
    <property type="match status" value="1"/>
</dbReference>
<keyword evidence="4 7" id="KW-0694">RNA-binding</keyword>
<dbReference type="GO" id="GO:0019843">
    <property type="term" value="F:rRNA binding"/>
    <property type="evidence" value="ECO:0007669"/>
    <property type="project" value="UniProtKB-UniRule"/>
</dbReference>
<reference evidence="10 11" key="1">
    <citation type="submission" date="2016-03" db="EMBL/GenBank/DDBJ databases">
        <title>Complete genome sequence of Thermococcus celer.</title>
        <authorList>
            <person name="Oger P.M."/>
        </authorList>
    </citation>
    <scope>NUCLEOTIDE SEQUENCE [LARGE SCALE GENOMIC DNA]</scope>
    <source>
        <strain evidence="10 11">Vu 13</strain>
    </source>
</reference>
<accession>A0A218NZU0</accession>
<dbReference type="FunFam" id="3.30.420.80:FF:000007">
    <property type="entry name" value="30S ribosomal protein S11"/>
    <property type="match status" value="1"/>
</dbReference>
<dbReference type="NCBIfam" id="NF007176">
    <property type="entry name" value="PRK09607.1"/>
    <property type="match status" value="1"/>
</dbReference>
<evidence type="ECO:0000256" key="1">
    <source>
        <dbReference type="ARBA" id="ARBA00006194"/>
    </source>
</evidence>
<feature type="region of interest" description="Disordered" evidence="9">
    <location>
        <begin position="117"/>
        <end position="139"/>
    </location>
</feature>
<evidence type="ECO:0000256" key="9">
    <source>
        <dbReference type="SAM" id="MobiDB-lite"/>
    </source>
</evidence>
<evidence type="ECO:0007829" key="12">
    <source>
        <dbReference type="PDB" id="6TMF"/>
    </source>
</evidence>
<keyword evidence="5 7" id="KW-0689">Ribosomal protein</keyword>
<dbReference type="HAMAP" id="MF_01310">
    <property type="entry name" value="Ribosomal_uS11"/>
    <property type="match status" value="1"/>
</dbReference>
<dbReference type="RefSeq" id="WP_088862165.1">
    <property type="nucleotide sequence ID" value="NZ_CP014854.1"/>
</dbReference>
<comment type="similarity">
    <text evidence="1 7 8">Belongs to the universal ribosomal protein uS11 family.</text>
</comment>
<dbReference type="AlphaFoldDB" id="A0A218NZU0"/>
<evidence type="ECO:0000256" key="4">
    <source>
        <dbReference type="ARBA" id="ARBA00022884"/>
    </source>
</evidence>
<keyword evidence="3 7" id="KW-0699">rRNA-binding</keyword>
<dbReference type="PDB" id="6TMF">
    <property type="method" value="EM"/>
    <property type="resolution" value="2.80 A"/>
    <property type="chains" value="N=7-139"/>
</dbReference>
<gene>
    <name evidence="7" type="primary">rps11</name>
    <name evidence="10" type="ORF">A3L02_00720</name>
</gene>
<dbReference type="EMDB" id="EMD-10519"/>
<name>A0A218NZU0_THECE</name>
<reference evidence="12" key="2">
    <citation type="journal article" date="2020" name="EMBO J.">
        <title>Molecular analysis of the ribosome recycling factor ABCE1 bound to the 30S post-splitting complex.</title>
        <authorList>
            <person name="Nurenberg-Goloub E."/>
            <person name="Kratzat H."/>
            <person name="Heinemann H."/>
            <person name="Heuer A."/>
            <person name="Kotter P."/>
            <person name="Berninghausen O."/>
            <person name="Becker T."/>
            <person name="Tampe R."/>
            <person name="Beckmann R."/>
        </authorList>
    </citation>
    <scope>STRUCTURE BY ELECTRON MICROSCOPY (2.80 ANGSTROMS) OF 7-139</scope>
</reference>
<dbReference type="GeneID" id="33323228"/>
<dbReference type="EMBL" id="CP014854">
    <property type="protein sequence ID" value="ASI98192.1"/>
    <property type="molecule type" value="Genomic_DNA"/>
</dbReference>
<evidence type="ECO:0000256" key="8">
    <source>
        <dbReference type="RuleBase" id="RU003629"/>
    </source>
</evidence>
<evidence type="ECO:0000256" key="2">
    <source>
        <dbReference type="ARBA" id="ARBA00011458"/>
    </source>
</evidence>
<protein>
    <recommendedName>
        <fullName evidence="7">Small ribosomal subunit protein uS11</fullName>
    </recommendedName>
</protein>
<dbReference type="GO" id="GO:0006412">
    <property type="term" value="P:translation"/>
    <property type="evidence" value="ECO:0007669"/>
    <property type="project" value="UniProtKB-UniRule"/>
</dbReference>
<evidence type="ECO:0000313" key="11">
    <source>
        <dbReference type="Proteomes" id="UP000197156"/>
    </source>
</evidence>
<dbReference type="InterPro" id="IPR019961">
    <property type="entry name" value="Ribosomal_uS11_archaeal"/>
</dbReference>
<evidence type="ECO:0000256" key="3">
    <source>
        <dbReference type="ARBA" id="ARBA00022730"/>
    </source>
</evidence>
<dbReference type="NCBIfam" id="TIGR03628">
    <property type="entry name" value="arch_S11P"/>
    <property type="match status" value="1"/>
</dbReference>
<dbReference type="PANTHER" id="PTHR11759">
    <property type="entry name" value="40S RIBOSOMAL PROTEIN S14/30S RIBOSOMAL PROTEIN S11"/>
    <property type="match status" value="1"/>
</dbReference>
<dbReference type="InterPro" id="IPR001971">
    <property type="entry name" value="Ribosomal_uS11"/>
</dbReference>
<dbReference type="InterPro" id="IPR018102">
    <property type="entry name" value="Ribosomal_uS11_CS"/>
</dbReference>
<keyword evidence="12" id="KW-0002">3D-structure</keyword>
<dbReference type="PIRSF" id="PIRSF002131">
    <property type="entry name" value="Ribosomal_S11"/>
    <property type="match status" value="1"/>
</dbReference>
<evidence type="ECO:0000256" key="6">
    <source>
        <dbReference type="ARBA" id="ARBA00023274"/>
    </source>
</evidence>
<dbReference type="GO" id="GO:0005840">
    <property type="term" value="C:ribosome"/>
    <property type="evidence" value="ECO:0007669"/>
    <property type="project" value="UniProtKB-KW"/>
</dbReference>
<sequence>MSEETQQVNLKKKEKWGVAHIYSSYNNTIIHITDLTGAETVSRWSGGMVVKADRDEPSPYAAMIAARRAAEEAMEKGFTGVHIKVRAPGGSKSKSPGPGAQAAIRALARAGLRIGRVEDVTPIPHDGTRPKGGRRGRRV</sequence>
<dbReference type="SMR" id="A0A218NZU0"/>
<evidence type="ECO:0000313" key="10">
    <source>
        <dbReference type="EMBL" id="ASI98192.1"/>
    </source>
</evidence>
<keyword evidence="11" id="KW-1185">Reference proteome</keyword>
<keyword evidence="6 7" id="KW-0687">Ribonucleoprotein</keyword>
<evidence type="ECO:0000256" key="7">
    <source>
        <dbReference type="HAMAP-Rule" id="MF_01310"/>
    </source>
</evidence>
<proteinExistence type="evidence at protein level"/>
<dbReference type="PROSITE" id="PS00054">
    <property type="entry name" value="RIBOSOMAL_S11"/>
    <property type="match status" value="1"/>
</dbReference>
<dbReference type="KEGG" id="tce:A3L02_00720"/>
<dbReference type="GO" id="GO:0003735">
    <property type="term" value="F:structural constituent of ribosome"/>
    <property type="evidence" value="ECO:0007669"/>
    <property type="project" value="UniProtKB-UniRule"/>
</dbReference>
<comment type="function">
    <text evidence="7">Located on the platform of the 30S subunit.</text>
</comment>
<comment type="subunit">
    <text evidence="2 7">Part of the 30S ribosomal subunit.</text>
</comment>
<dbReference type="Gene3D" id="3.30.420.80">
    <property type="entry name" value="Ribosomal protein S11"/>
    <property type="match status" value="1"/>
</dbReference>
<dbReference type="SUPFAM" id="SSF53137">
    <property type="entry name" value="Translational machinery components"/>
    <property type="match status" value="1"/>
</dbReference>
<dbReference type="OrthoDB" id="12054at2157"/>
<dbReference type="GO" id="GO:1990904">
    <property type="term" value="C:ribonucleoprotein complex"/>
    <property type="evidence" value="ECO:0007669"/>
    <property type="project" value="UniProtKB-KW"/>
</dbReference>
<dbReference type="InterPro" id="IPR036967">
    <property type="entry name" value="Ribosomal_uS11_sf"/>
</dbReference>
<dbReference type="Proteomes" id="UP000197156">
    <property type="component" value="Chromosome"/>
</dbReference>